<keyword evidence="1" id="KW-0812">Transmembrane</keyword>
<dbReference type="Proteomes" id="UP001642540">
    <property type="component" value="Unassembled WGS sequence"/>
</dbReference>
<feature type="transmembrane region" description="Helical" evidence="1">
    <location>
        <begin position="152"/>
        <end position="174"/>
    </location>
</feature>
<keyword evidence="1" id="KW-1133">Transmembrane helix</keyword>
<keyword evidence="3" id="KW-1185">Reference proteome</keyword>
<evidence type="ECO:0000313" key="3">
    <source>
        <dbReference type="Proteomes" id="UP001642540"/>
    </source>
</evidence>
<accession>A0ABP1Q341</accession>
<name>A0ABP1Q341_9HEXA</name>
<reference evidence="2 3" key="1">
    <citation type="submission" date="2024-08" db="EMBL/GenBank/DDBJ databases">
        <authorList>
            <person name="Cucini C."/>
            <person name="Frati F."/>
        </authorList>
    </citation>
    <scope>NUCLEOTIDE SEQUENCE [LARGE SCALE GENOMIC DNA]</scope>
</reference>
<gene>
    <name evidence="2" type="ORF">ODALV1_LOCUS6790</name>
</gene>
<evidence type="ECO:0008006" key="4">
    <source>
        <dbReference type="Google" id="ProtNLM"/>
    </source>
</evidence>
<sequence>MVESHRDFKSDVIIFDYYKTPQSYLMNLLGRYPKMRDYHNDPPSYAAMFIGCNIIADTLNATLLARPHAEKAGRNLEECPLINPAVQLYDAEGMSVEMFWKKHRFSENRIESANFVQLIFLGYNFGYGDFPSIKLEKSWNIKIITSAFDSYIWFNLLLSIILIALVLHSSAIYWNKGTETSFSLILHSVKLALASIGPTFGESSTIFKKSKLFVLWTLTCIVIANYFSGAITSLLISPPKEDTMTKLSDVVNRNYSPIFDDFYYIQIVNDTVTKYSSNGNSLGLLSDIKHMKIIMDRTRNDSLISNRTEFVRMLAYAKKIVFFYMWPYVIRAIDETNRLIAEEEPVACKRRHCYIGKHVVDVGQVYFGIGPPGSERLKHVFQVMIQTGL</sequence>
<evidence type="ECO:0000256" key="1">
    <source>
        <dbReference type="SAM" id="Phobius"/>
    </source>
</evidence>
<comment type="caution">
    <text evidence="2">The sequence shown here is derived from an EMBL/GenBank/DDBJ whole genome shotgun (WGS) entry which is preliminary data.</text>
</comment>
<keyword evidence="1" id="KW-0472">Membrane</keyword>
<organism evidence="2 3">
    <name type="scientific">Orchesella dallaii</name>
    <dbReference type="NCBI Taxonomy" id="48710"/>
    <lineage>
        <taxon>Eukaryota</taxon>
        <taxon>Metazoa</taxon>
        <taxon>Ecdysozoa</taxon>
        <taxon>Arthropoda</taxon>
        <taxon>Hexapoda</taxon>
        <taxon>Collembola</taxon>
        <taxon>Entomobryomorpha</taxon>
        <taxon>Entomobryoidea</taxon>
        <taxon>Orchesellidae</taxon>
        <taxon>Orchesellinae</taxon>
        <taxon>Orchesella</taxon>
    </lineage>
</organism>
<protein>
    <recommendedName>
        <fullName evidence="4">Ionotropic glutamate receptor C-terminal domain-containing protein</fullName>
    </recommendedName>
</protein>
<feature type="transmembrane region" description="Helical" evidence="1">
    <location>
        <begin position="212"/>
        <end position="236"/>
    </location>
</feature>
<dbReference type="EMBL" id="CAXLJM020000021">
    <property type="protein sequence ID" value="CAL8087584.1"/>
    <property type="molecule type" value="Genomic_DNA"/>
</dbReference>
<proteinExistence type="predicted"/>
<evidence type="ECO:0000313" key="2">
    <source>
        <dbReference type="EMBL" id="CAL8087584.1"/>
    </source>
</evidence>